<sequence length="451" mass="50246">MVDRAFELQKGSVSRQQVVGRATCLAASHDFRTSVRLYACNCEQEQVAVVLLAIELRRSEERIADSGHLGGVPAKLTRRIRKLKALMGCGFVVHSQFPIPFARRSPAYGVSIGACPGQDYNRARTLRPTMDANSATNATGEPPASRNGANGDHHLVDADDHRNMRLSIGTLDRTIMEISLSDNNLATGGTRHIDIRLRQKHRPCACRWRRGIRYPQYPGRHRRLNLATCSSFHKSNNRQQLQAAPEDADWEYLNNMRGWLMTVATLVVGITFQAAIQPPDWVQRALQSRRGMDAVGFLYVLVNLATGTVVGVLLHAPKISSAKYTVGYVNRSMSLFYIDLLLTFAMAIPMSRNGDVPCRFMAEDNLDLEHVSKSMEPTMETTTSMLPQPWRQRRPCCLPALVASAASNLSPRATCVSGQQRRSQRARPTVSDGFTNVLRHWSAESEDFSTL</sequence>
<proteinExistence type="predicted"/>
<organism evidence="3 4">
    <name type="scientific">Digitaria exilis</name>
    <dbReference type="NCBI Taxonomy" id="1010633"/>
    <lineage>
        <taxon>Eukaryota</taxon>
        <taxon>Viridiplantae</taxon>
        <taxon>Streptophyta</taxon>
        <taxon>Embryophyta</taxon>
        <taxon>Tracheophyta</taxon>
        <taxon>Spermatophyta</taxon>
        <taxon>Magnoliopsida</taxon>
        <taxon>Liliopsida</taxon>
        <taxon>Poales</taxon>
        <taxon>Poaceae</taxon>
        <taxon>PACMAD clade</taxon>
        <taxon>Panicoideae</taxon>
        <taxon>Panicodae</taxon>
        <taxon>Paniceae</taxon>
        <taxon>Anthephorinae</taxon>
        <taxon>Digitaria</taxon>
    </lineage>
</organism>
<gene>
    <name evidence="3" type="ORF">HU200_019562</name>
</gene>
<feature type="transmembrane region" description="Helical" evidence="2">
    <location>
        <begin position="258"/>
        <end position="276"/>
    </location>
</feature>
<dbReference type="EMBL" id="JACEFO010001646">
    <property type="protein sequence ID" value="KAF8727062.1"/>
    <property type="molecule type" value="Genomic_DNA"/>
</dbReference>
<dbReference type="Proteomes" id="UP000636709">
    <property type="component" value="Unassembled WGS sequence"/>
</dbReference>
<reference evidence="3" key="1">
    <citation type="submission" date="2020-07" db="EMBL/GenBank/DDBJ databases">
        <title>Genome sequence and genetic diversity analysis of an under-domesticated orphan crop, white fonio (Digitaria exilis).</title>
        <authorList>
            <person name="Bennetzen J.L."/>
            <person name="Chen S."/>
            <person name="Ma X."/>
            <person name="Wang X."/>
            <person name="Yssel A.E.J."/>
            <person name="Chaluvadi S.R."/>
            <person name="Johnson M."/>
            <person name="Gangashetty P."/>
            <person name="Hamidou F."/>
            <person name="Sanogo M.D."/>
            <person name="Zwaenepoel A."/>
            <person name="Wallace J."/>
            <person name="Van De Peer Y."/>
            <person name="Van Deynze A."/>
        </authorList>
    </citation>
    <scope>NUCLEOTIDE SEQUENCE</scope>
    <source>
        <tissue evidence="3">Leaves</tissue>
    </source>
</reference>
<dbReference type="AlphaFoldDB" id="A0A835KD69"/>
<keyword evidence="2" id="KW-0472">Membrane</keyword>
<comment type="caution">
    <text evidence="3">The sequence shown here is derived from an EMBL/GenBank/DDBJ whole genome shotgun (WGS) entry which is preliminary data.</text>
</comment>
<name>A0A835KD69_9POAL</name>
<feature type="transmembrane region" description="Helical" evidence="2">
    <location>
        <begin position="296"/>
        <end position="316"/>
    </location>
</feature>
<evidence type="ECO:0000313" key="3">
    <source>
        <dbReference type="EMBL" id="KAF8727062.1"/>
    </source>
</evidence>
<protein>
    <submittedName>
        <fullName evidence="3">Uncharacterized protein</fullName>
    </submittedName>
</protein>
<evidence type="ECO:0000313" key="4">
    <source>
        <dbReference type="Proteomes" id="UP000636709"/>
    </source>
</evidence>
<accession>A0A835KD69</accession>
<evidence type="ECO:0000256" key="2">
    <source>
        <dbReference type="SAM" id="Phobius"/>
    </source>
</evidence>
<dbReference type="OrthoDB" id="689307at2759"/>
<keyword evidence="2" id="KW-1133">Transmembrane helix</keyword>
<feature type="region of interest" description="Disordered" evidence="1">
    <location>
        <begin position="132"/>
        <end position="158"/>
    </location>
</feature>
<keyword evidence="2" id="KW-0812">Transmembrane</keyword>
<evidence type="ECO:0000256" key="1">
    <source>
        <dbReference type="SAM" id="MobiDB-lite"/>
    </source>
</evidence>
<feature type="transmembrane region" description="Helical" evidence="2">
    <location>
        <begin position="328"/>
        <end position="348"/>
    </location>
</feature>
<keyword evidence="4" id="KW-1185">Reference proteome</keyword>